<evidence type="ECO:0000256" key="3">
    <source>
        <dbReference type="ARBA" id="ARBA00022475"/>
    </source>
</evidence>
<evidence type="ECO:0000256" key="1">
    <source>
        <dbReference type="ARBA" id="ARBA00004651"/>
    </source>
</evidence>
<dbReference type="NCBIfam" id="NF006518">
    <property type="entry name" value="PRK08965.1-2"/>
    <property type="match status" value="1"/>
</dbReference>
<dbReference type="EMBL" id="JAUMIS010000001">
    <property type="protein sequence ID" value="MDO3720495.1"/>
    <property type="molecule type" value="Genomic_DNA"/>
</dbReference>
<keyword evidence="3" id="KW-1003">Cell membrane</keyword>
<evidence type="ECO:0000256" key="6">
    <source>
        <dbReference type="ARBA" id="ARBA00023136"/>
    </source>
</evidence>
<dbReference type="PIRSF" id="PIRSF019239">
    <property type="entry name" value="MrpE"/>
    <property type="match status" value="1"/>
</dbReference>
<comment type="caution">
    <text evidence="7">The sequence shown here is derived from an EMBL/GenBank/DDBJ whole genome shotgun (WGS) entry which is preliminary data.</text>
</comment>
<keyword evidence="6" id="KW-0472">Membrane</keyword>
<comment type="similarity">
    <text evidence="2">Belongs to the CPA3 antiporters (TC 2.A.63) subunit E family.</text>
</comment>
<keyword evidence="4" id="KW-0812">Transmembrane</keyword>
<reference evidence="7" key="1">
    <citation type="submission" date="2023-07" db="EMBL/GenBank/DDBJ databases">
        <title>Marinobacter sp. chi1 genome sequencing and assembly.</title>
        <authorList>
            <person name="Park S."/>
        </authorList>
    </citation>
    <scope>NUCLEOTIDE SEQUENCE</scope>
    <source>
        <strain evidence="7">Chi1</strain>
    </source>
</reference>
<organism evidence="7 8">
    <name type="scientific">Marinobacter suaedae</name>
    <dbReference type="NCBI Taxonomy" id="3057675"/>
    <lineage>
        <taxon>Bacteria</taxon>
        <taxon>Pseudomonadati</taxon>
        <taxon>Pseudomonadota</taxon>
        <taxon>Gammaproteobacteria</taxon>
        <taxon>Pseudomonadales</taxon>
        <taxon>Marinobacteraceae</taxon>
        <taxon>Marinobacter</taxon>
    </lineage>
</organism>
<evidence type="ECO:0000313" key="8">
    <source>
        <dbReference type="Proteomes" id="UP001168640"/>
    </source>
</evidence>
<proteinExistence type="inferred from homology"/>
<accession>A0ABT8VX39</accession>
<evidence type="ECO:0000256" key="4">
    <source>
        <dbReference type="ARBA" id="ARBA00022692"/>
    </source>
</evidence>
<evidence type="ECO:0000313" key="7">
    <source>
        <dbReference type="EMBL" id="MDO3720495.1"/>
    </source>
</evidence>
<sequence>MFDRLSFFPQPWLSVLLFATWQLLSDGISGASLVIGILLAWAIPQMTHGFWPDPPAFIRAWRMPLYLLRVIRDIVIASIEVAWLILSPRKPRPAFISYPLELEHPLAISILASTISLTPGTVSADVSDDNKLLLIHALDAENDQEVIDTIRNHYEKPLLEMFQ</sequence>
<evidence type="ECO:0000256" key="2">
    <source>
        <dbReference type="ARBA" id="ARBA00006228"/>
    </source>
</evidence>
<dbReference type="PANTHER" id="PTHR34584">
    <property type="entry name" value="NA(+)/H(+) ANTIPORTER SUBUNIT E1"/>
    <property type="match status" value="1"/>
</dbReference>
<dbReference type="RefSeq" id="WP_302908682.1">
    <property type="nucleotide sequence ID" value="NZ_JAUMIS010000001.1"/>
</dbReference>
<protein>
    <submittedName>
        <fullName evidence="7">Na+/H+ antiporter subunit E</fullName>
    </submittedName>
</protein>
<name>A0ABT8VX39_9GAMM</name>
<dbReference type="InterPro" id="IPR002758">
    <property type="entry name" value="Cation_antiport_E"/>
</dbReference>
<evidence type="ECO:0000256" key="5">
    <source>
        <dbReference type="ARBA" id="ARBA00022989"/>
    </source>
</evidence>
<keyword evidence="5" id="KW-1133">Transmembrane helix</keyword>
<gene>
    <name evidence="7" type="ORF">QVZ43_02105</name>
</gene>
<keyword evidence="8" id="KW-1185">Reference proteome</keyword>
<dbReference type="Pfam" id="PF01899">
    <property type="entry name" value="MNHE"/>
    <property type="match status" value="1"/>
</dbReference>
<dbReference type="PANTHER" id="PTHR34584:SF1">
    <property type="entry name" value="NA(+)_H(+) ANTIPORTER SUBUNIT E1"/>
    <property type="match status" value="1"/>
</dbReference>
<dbReference type="Proteomes" id="UP001168640">
    <property type="component" value="Unassembled WGS sequence"/>
</dbReference>
<comment type="subcellular location">
    <subcellularLocation>
        <location evidence="1">Cell membrane</location>
        <topology evidence="1">Multi-pass membrane protein</topology>
    </subcellularLocation>
</comment>